<dbReference type="Gene3D" id="3.90.1140.10">
    <property type="entry name" value="Cyclic phosphodiesterase"/>
    <property type="match status" value="1"/>
</dbReference>
<dbReference type="AlphaFoldDB" id="A0A645BXX5"/>
<keyword evidence="1 2" id="KW-0378">Hydrolase</keyword>
<organism evidence="2">
    <name type="scientific">bioreactor metagenome</name>
    <dbReference type="NCBI Taxonomy" id="1076179"/>
    <lineage>
        <taxon>unclassified sequences</taxon>
        <taxon>metagenomes</taxon>
        <taxon>ecological metagenomes</taxon>
    </lineage>
</organism>
<dbReference type="InterPro" id="IPR009097">
    <property type="entry name" value="Cyclic_Pdiesterase"/>
</dbReference>
<dbReference type="PANTHER" id="PTHR35561">
    <property type="entry name" value="RNA 2',3'-CYCLIC PHOSPHODIESTERASE"/>
    <property type="match status" value="1"/>
</dbReference>
<comment type="caution">
    <text evidence="2">The sequence shown here is derived from an EMBL/GenBank/DDBJ whole genome shotgun (WGS) entry which is preliminary data.</text>
</comment>
<dbReference type="InterPro" id="IPR004175">
    <property type="entry name" value="RNA_CPDase"/>
</dbReference>
<dbReference type="EC" id="3.1.4.-" evidence="2"/>
<dbReference type="GO" id="GO:0008664">
    <property type="term" value="F:RNA 2',3'-cyclic 3'-phosphodiesterase activity"/>
    <property type="evidence" value="ECO:0007669"/>
    <property type="project" value="InterPro"/>
</dbReference>
<dbReference type="NCBIfam" id="TIGR02258">
    <property type="entry name" value="2_5_ligase"/>
    <property type="match status" value="1"/>
</dbReference>
<reference evidence="2" key="1">
    <citation type="submission" date="2019-08" db="EMBL/GenBank/DDBJ databases">
        <authorList>
            <person name="Kucharzyk K."/>
            <person name="Murdoch R.W."/>
            <person name="Higgins S."/>
            <person name="Loffler F."/>
        </authorList>
    </citation>
    <scope>NUCLEOTIDE SEQUENCE</scope>
</reference>
<gene>
    <name evidence="2" type="primary">thpR_17</name>
    <name evidence="2" type="ORF">SDC9_116456</name>
</gene>
<dbReference type="GO" id="GO:0004113">
    <property type="term" value="F:2',3'-cyclic-nucleotide 3'-phosphodiesterase activity"/>
    <property type="evidence" value="ECO:0007669"/>
    <property type="project" value="InterPro"/>
</dbReference>
<sequence length="160" mass="18310">MTKDNLYKVQDRLETTLSKGSRTRKENLHLTLCFLGEREPSLVDTLSSLLELLPTDSFNLCFTHLGRFSKQEGDVLWAGVSHSPELHQLHHQLLTLLKNERIPVDEVGFQAHVTLYRRARCSDLIPIHPFTTEQCAIALMHSHQVKGVLTYTPLFTKVLH</sequence>
<protein>
    <submittedName>
        <fullName evidence="2">RNA 2',3'-cyclic phosphodiesterase</fullName>
        <ecNumber evidence="2">3.1.4.-</ecNumber>
    </submittedName>
</protein>
<name>A0A645BXX5_9ZZZZ</name>
<dbReference type="Pfam" id="PF13563">
    <property type="entry name" value="2_5_RNA_ligase2"/>
    <property type="match status" value="1"/>
</dbReference>
<accession>A0A645BXX5</accession>
<dbReference type="EMBL" id="VSSQ01022919">
    <property type="protein sequence ID" value="MPM69511.1"/>
    <property type="molecule type" value="Genomic_DNA"/>
</dbReference>
<dbReference type="SUPFAM" id="SSF55144">
    <property type="entry name" value="LigT-like"/>
    <property type="match status" value="1"/>
</dbReference>
<proteinExistence type="predicted"/>
<evidence type="ECO:0000256" key="1">
    <source>
        <dbReference type="ARBA" id="ARBA00022801"/>
    </source>
</evidence>
<evidence type="ECO:0000313" key="2">
    <source>
        <dbReference type="EMBL" id="MPM69511.1"/>
    </source>
</evidence>
<dbReference type="PANTHER" id="PTHR35561:SF1">
    <property type="entry name" value="RNA 2',3'-CYCLIC PHOSPHODIESTERASE"/>
    <property type="match status" value="1"/>
</dbReference>